<proteinExistence type="predicted"/>
<organism evidence="2">
    <name type="scientific">Culex pipiens</name>
    <name type="common">House mosquito</name>
    <dbReference type="NCBI Taxonomy" id="7175"/>
    <lineage>
        <taxon>Eukaryota</taxon>
        <taxon>Metazoa</taxon>
        <taxon>Ecdysozoa</taxon>
        <taxon>Arthropoda</taxon>
        <taxon>Hexapoda</taxon>
        <taxon>Insecta</taxon>
        <taxon>Pterygota</taxon>
        <taxon>Neoptera</taxon>
        <taxon>Endopterygota</taxon>
        <taxon>Diptera</taxon>
        <taxon>Nematocera</taxon>
        <taxon>Culicoidea</taxon>
        <taxon>Culicidae</taxon>
        <taxon>Culicinae</taxon>
        <taxon>Culicini</taxon>
        <taxon>Culex</taxon>
        <taxon>Culex</taxon>
    </lineage>
</organism>
<reference evidence="2" key="1">
    <citation type="submission" date="2021-05" db="EMBL/GenBank/DDBJ databases">
        <authorList>
            <person name="Alioto T."/>
            <person name="Alioto T."/>
            <person name="Gomez Garrido J."/>
        </authorList>
    </citation>
    <scope>NUCLEOTIDE SEQUENCE</scope>
</reference>
<accession>A0A8D8AZQ1</accession>
<dbReference type="EMBL" id="HBUE01046511">
    <property type="protein sequence ID" value="CAG6462861.1"/>
    <property type="molecule type" value="Transcribed_RNA"/>
</dbReference>
<evidence type="ECO:0000256" key="1">
    <source>
        <dbReference type="SAM" id="MobiDB-lite"/>
    </source>
</evidence>
<dbReference type="AlphaFoldDB" id="A0A8D8AZQ1"/>
<evidence type="ECO:0000313" key="2">
    <source>
        <dbReference type="EMBL" id="CAG6462861.1"/>
    </source>
</evidence>
<feature type="region of interest" description="Disordered" evidence="1">
    <location>
        <begin position="1"/>
        <end position="23"/>
    </location>
</feature>
<protein>
    <submittedName>
        <fullName evidence="2">(northern house mosquito) hypothetical protein</fullName>
    </submittedName>
</protein>
<sequence length="127" mass="14066">MTRWPHVHSGTGSHLSTPEPVPSDSVNPGAVIWWIVSILIMLHIKSHEICKELFLTTFMTRWPHGLTGTGSAGFRGTRVQSFDGLFRTSLCCISNAMKFLKEISLTICMTRWPLGLAGTGYGAYQMP</sequence>
<name>A0A8D8AZQ1_CULPI</name>